<dbReference type="EMBL" id="JAETXX010000008">
    <property type="protein sequence ID" value="MCF8715560.1"/>
    <property type="molecule type" value="Genomic_DNA"/>
</dbReference>
<dbReference type="Proteomes" id="UP000829517">
    <property type="component" value="Unassembled WGS sequence"/>
</dbReference>
<keyword evidence="3" id="KW-1185">Reference proteome</keyword>
<dbReference type="Pfam" id="PF01882">
    <property type="entry name" value="DUF58"/>
    <property type="match status" value="1"/>
</dbReference>
<organism evidence="2 3">
    <name type="scientific">Joostella atrarenae</name>
    <dbReference type="NCBI Taxonomy" id="679257"/>
    <lineage>
        <taxon>Bacteria</taxon>
        <taxon>Pseudomonadati</taxon>
        <taxon>Bacteroidota</taxon>
        <taxon>Flavobacteriia</taxon>
        <taxon>Flavobacteriales</taxon>
        <taxon>Flavobacteriaceae</taxon>
        <taxon>Joostella</taxon>
    </lineage>
</organism>
<comment type="caution">
    <text evidence="2">The sequence shown here is derived from an EMBL/GenBank/DDBJ whole genome shotgun (WGS) entry which is preliminary data.</text>
</comment>
<evidence type="ECO:0000313" key="3">
    <source>
        <dbReference type="Proteomes" id="UP000829517"/>
    </source>
</evidence>
<gene>
    <name evidence="2" type="ORF">JM658_12060</name>
</gene>
<evidence type="ECO:0000259" key="1">
    <source>
        <dbReference type="Pfam" id="PF01882"/>
    </source>
</evidence>
<protein>
    <submittedName>
        <fullName evidence="2">DUF58 domain-containing protein</fullName>
    </submittedName>
</protein>
<dbReference type="RefSeq" id="WP_236959526.1">
    <property type="nucleotide sequence ID" value="NZ_JAETXX010000008.1"/>
</dbReference>
<proteinExistence type="predicted"/>
<accession>A0ABS9J599</accession>
<dbReference type="SUPFAM" id="SSF53300">
    <property type="entry name" value="vWA-like"/>
    <property type="match status" value="1"/>
</dbReference>
<feature type="domain" description="DUF58" evidence="1">
    <location>
        <begin position="58"/>
        <end position="270"/>
    </location>
</feature>
<dbReference type="Gene3D" id="3.40.50.410">
    <property type="entry name" value="von Willebrand factor, type A domain"/>
    <property type="match status" value="1"/>
</dbReference>
<dbReference type="InterPro" id="IPR036465">
    <property type="entry name" value="vWFA_dom_sf"/>
</dbReference>
<dbReference type="PANTHER" id="PTHR33608">
    <property type="entry name" value="BLL2464 PROTEIN"/>
    <property type="match status" value="1"/>
</dbReference>
<name>A0ABS9J599_9FLAO</name>
<dbReference type="PANTHER" id="PTHR33608:SF12">
    <property type="entry name" value="DUF58 DOMAIN-CONTAINING PROTEIN"/>
    <property type="match status" value="1"/>
</dbReference>
<dbReference type="InterPro" id="IPR002881">
    <property type="entry name" value="DUF58"/>
</dbReference>
<evidence type="ECO:0000313" key="2">
    <source>
        <dbReference type="EMBL" id="MCF8715560.1"/>
    </source>
</evidence>
<reference evidence="2 3" key="1">
    <citation type="submission" date="2021-01" db="EMBL/GenBank/DDBJ databases">
        <title>Genome sequencing of Joostella atrarenae M1-2 (= KCTC 23194).</title>
        <authorList>
            <person name="Zakaria M.R."/>
            <person name="Lam M.Q."/>
            <person name="Chong C.S."/>
        </authorList>
    </citation>
    <scope>NUCLEOTIDE SEQUENCE [LARGE SCALE GENOMIC DNA]</scope>
    <source>
        <strain evidence="2 3">M1-2</strain>
    </source>
</reference>
<sequence length="313" mass="35750">MAKNKEYPQDVFTSLSELMKKEHSARNLNFLSRKHKVNSSLSGKHASKLRGRGLEFEEVRNYVNGDDIRNIDWKVTARTQKTHTRVYTEEKEKPILIVVDQSKSMFFGSKVRTKSVVAAELAAVAAFRVLKEGDRVGGIVFADDGYDVVKPKRSRKNVLNLLEKVVQRNHELKTSKPIEFDSALKDVIQRINNIVTHDFLVVIISDFLRYSPRLIKSIAAISQHNDLVLAKVSDPMENIIPKQKFVAGNTTHQIVIDGKNKATREAFKEGFDTNYYNFQDEMKKYRVPVFMVDTVQPLDDQLREVLGKLSAVK</sequence>